<keyword evidence="3" id="KW-1185">Reference proteome</keyword>
<accession>A0A5M3MIY0</accession>
<dbReference type="GeneID" id="19205629"/>
<name>A0A5M3MIY0_CONPW</name>
<sequence>MPNVTMTAGGPASLERMHPPRKQRRAMMIEALGVDRSVVAPVRIPGSRLDNPGPTPKAPTV</sequence>
<organism evidence="2 3">
    <name type="scientific">Coniophora puteana (strain RWD-64-598)</name>
    <name type="common">Brown rot fungus</name>
    <dbReference type="NCBI Taxonomy" id="741705"/>
    <lineage>
        <taxon>Eukaryota</taxon>
        <taxon>Fungi</taxon>
        <taxon>Dikarya</taxon>
        <taxon>Basidiomycota</taxon>
        <taxon>Agaricomycotina</taxon>
        <taxon>Agaricomycetes</taxon>
        <taxon>Agaricomycetidae</taxon>
        <taxon>Boletales</taxon>
        <taxon>Coniophorineae</taxon>
        <taxon>Coniophoraceae</taxon>
        <taxon>Coniophora</taxon>
    </lineage>
</organism>
<reference evidence="3" key="1">
    <citation type="journal article" date="2012" name="Science">
        <title>The Paleozoic origin of enzymatic lignin decomposition reconstructed from 31 fungal genomes.</title>
        <authorList>
            <person name="Floudas D."/>
            <person name="Binder M."/>
            <person name="Riley R."/>
            <person name="Barry K."/>
            <person name="Blanchette R.A."/>
            <person name="Henrissat B."/>
            <person name="Martinez A.T."/>
            <person name="Otillar R."/>
            <person name="Spatafora J.W."/>
            <person name="Yadav J.S."/>
            <person name="Aerts A."/>
            <person name="Benoit I."/>
            <person name="Boyd A."/>
            <person name="Carlson A."/>
            <person name="Copeland A."/>
            <person name="Coutinho P.M."/>
            <person name="de Vries R.P."/>
            <person name="Ferreira P."/>
            <person name="Findley K."/>
            <person name="Foster B."/>
            <person name="Gaskell J."/>
            <person name="Glotzer D."/>
            <person name="Gorecki P."/>
            <person name="Heitman J."/>
            <person name="Hesse C."/>
            <person name="Hori C."/>
            <person name="Igarashi K."/>
            <person name="Jurgens J.A."/>
            <person name="Kallen N."/>
            <person name="Kersten P."/>
            <person name="Kohler A."/>
            <person name="Kuees U."/>
            <person name="Kumar T.K.A."/>
            <person name="Kuo A."/>
            <person name="LaButti K."/>
            <person name="Larrondo L.F."/>
            <person name="Lindquist E."/>
            <person name="Ling A."/>
            <person name="Lombard V."/>
            <person name="Lucas S."/>
            <person name="Lundell T."/>
            <person name="Martin R."/>
            <person name="McLaughlin D.J."/>
            <person name="Morgenstern I."/>
            <person name="Morin E."/>
            <person name="Murat C."/>
            <person name="Nagy L.G."/>
            <person name="Nolan M."/>
            <person name="Ohm R.A."/>
            <person name="Patyshakuliyeva A."/>
            <person name="Rokas A."/>
            <person name="Ruiz-Duenas F.J."/>
            <person name="Sabat G."/>
            <person name="Salamov A."/>
            <person name="Samejima M."/>
            <person name="Schmutz J."/>
            <person name="Slot J.C."/>
            <person name="St John F."/>
            <person name="Stenlid J."/>
            <person name="Sun H."/>
            <person name="Sun S."/>
            <person name="Syed K."/>
            <person name="Tsang A."/>
            <person name="Wiebenga A."/>
            <person name="Young D."/>
            <person name="Pisabarro A."/>
            <person name="Eastwood D.C."/>
            <person name="Martin F."/>
            <person name="Cullen D."/>
            <person name="Grigoriev I.V."/>
            <person name="Hibbett D.S."/>
        </authorList>
    </citation>
    <scope>NUCLEOTIDE SEQUENCE [LARGE SCALE GENOMIC DNA]</scope>
    <source>
        <strain evidence="3">RWD-64-598 SS2</strain>
    </source>
</reference>
<evidence type="ECO:0000313" key="3">
    <source>
        <dbReference type="Proteomes" id="UP000053558"/>
    </source>
</evidence>
<dbReference type="AlphaFoldDB" id="A0A5M3MIY0"/>
<dbReference type="KEGG" id="cput:CONPUDRAFT_166758"/>
<comment type="caution">
    <text evidence="2">The sequence shown here is derived from an EMBL/GenBank/DDBJ whole genome shotgun (WGS) entry which is preliminary data.</text>
</comment>
<protein>
    <submittedName>
        <fullName evidence="2">Uncharacterized protein</fullName>
    </submittedName>
</protein>
<proteinExistence type="predicted"/>
<dbReference type="EMBL" id="JH711581">
    <property type="protein sequence ID" value="EIW78880.1"/>
    <property type="molecule type" value="Genomic_DNA"/>
</dbReference>
<dbReference type="Proteomes" id="UP000053558">
    <property type="component" value="Unassembled WGS sequence"/>
</dbReference>
<dbReference type="RefSeq" id="XP_007770642.1">
    <property type="nucleotide sequence ID" value="XM_007772452.1"/>
</dbReference>
<evidence type="ECO:0000313" key="2">
    <source>
        <dbReference type="EMBL" id="EIW78880.1"/>
    </source>
</evidence>
<feature type="region of interest" description="Disordered" evidence="1">
    <location>
        <begin position="1"/>
        <end position="21"/>
    </location>
</feature>
<evidence type="ECO:0000256" key="1">
    <source>
        <dbReference type="SAM" id="MobiDB-lite"/>
    </source>
</evidence>
<gene>
    <name evidence="2" type="ORF">CONPUDRAFT_166758</name>
</gene>